<dbReference type="InterPro" id="IPR013783">
    <property type="entry name" value="Ig-like_fold"/>
</dbReference>
<evidence type="ECO:0000256" key="3">
    <source>
        <dbReference type="ARBA" id="ARBA00022729"/>
    </source>
</evidence>
<feature type="chain" id="PRO_5046310144" evidence="7">
    <location>
        <begin position="27"/>
        <end position="530"/>
    </location>
</feature>
<keyword evidence="6" id="KW-1133">Transmembrane helix</keyword>
<dbReference type="EMBL" id="JAMZFW010000027">
    <property type="protein sequence ID" value="MCP1103453.1"/>
    <property type="molecule type" value="Genomic_DNA"/>
</dbReference>
<dbReference type="Gene3D" id="2.60.40.10">
    <property type="entry name" value="Immunoglobulins"/>
    <property type="match status" value="2"/>
</dbReference>
<evidence type="ECO:0000313" key="9">
    <source>
        <dbReference type="EMBL" id="MCP1103453.1"/>
    </source>
</evidence>
<feature type="region of interest" description="Disordered" evidence="5">
    <location>
        <begin position="344"/>
        <end position="368"/>
    </location>
</feature>
<feature type="signal peptide" evidence="7">
    <location>
        <begin position="1"/>
        <end position="26"/>
    </location>
</feature>
<sequence length="530" mass="56066">MKKLKSVLSLLMVAMLVLTSGINVKAAPIDTTKDVTFTIHKYDSTVIKDNGNGQALNPATDLAGAKPLENVEFKIYKTNIEQSPGEEKAWPIAKDVLENKGTYGIVDADAVTMKTNSSGEATTTISAANQGIYLVEEINNPALDNGDTSAVANKLGEPFLISLPMTNADGTDWNYAVHAYPKNKVKDGPEVEKEIEKAGQTSQGANVGDDVTWRIVSEIPSDLCYLADDGTTKIYAKEYKITDALSAGLTYKSVSFKTIKGAAETALALTTPGDYTVSPSGVEDGPVTVVVTLTNAGKEKVQNTKADKLVVGITTTVNKAAISVDSITNVATLNYTNSLNYSYEKNTQDGSNPNKPKPDVHTGSTGLTKVKGSNGTVLGGAKFAISDTAANAKAGKYIKRNATTGKITLPGASDYSSTSDPIYEVESDATTGYVQFEGLAYGPLATDTTDYYVMETFAPSGYQLLKNPVIVKVGQKSSLTTITDATKVHNNEKFILPKTGGMGTILFTGAGILLMGAAILIIRKSKKNNA</sequence>
<keyword evidence="10" id="KW-1185">Reference proteome</keyword>
<evidence type="ECO:0000256" key="6">
    <source>
        <dbReference type="SAM" id="Phobius"/>
    </source>
</evidence>
<keyword evidence="6" id="KW-0472">Membrane</keyword>
<dbReference type="Proteomes" id="UP001523566">
    <property type="component" value="Unassembled WGS sequence"/>
</dbReference>
<dbReference type="PROSITE" id="PS50847">
    <property type="entry name" value="GRAM_POS_ANCHORING"/>
    <property type="match status" value="1"/>
</dbReference>
<evidence type="ECO:0000256" key="2">
    <source>
        <dbReference type="ARBA" id="ARBA00022525"/>
    </source>
</evidence>
<feature type="compositionally biased region" description="Polar residues" evidence="5">
    <location>
        <begin position="344"/>
        <end position="354"/>
    </location>
</feature>
<dbReference type="NCBIfam" id="TIGR04226">
    <property type="entry name" value="RrgB_K2N_iso_D2"/>
    <property type="match status" value="1"/>
</dbReference>
<dbReference type="InterPro" id="IPR019931">
    <property type="entry name" value="LPXTG_anchor"/>
</dbReference>
<proteinExistence type="predicted"/>
<keyword evidence="4" id="KW-0572">Peptidoglycan-anchor</keyword>
<gene>
    <name evidence="9" type="ORF">NK125_13680</name>
</gene>
<keyword evidence="3 7" id="KW-0732">Signal</keyword>
<reference evidence="9 10" key="1">
    <citation type="journal article" date="2022" name="Genome Biol. Evol.">
        <title>Host diet, physiology and behaviors set the stage for Lachnospiraceae cladogenesis.</title>
        <authorList>
            <person name="Vera-Ponce De Leon A."/>
            <person name="Schneider M."/>
            <person name="Jahnes B.C."/>
            <person name="Sadowski V."/>
            <person name="Camuy-Velez L.A."/>
            <person name="Duan J."/>
            <person name="Sabree Z.L."/>
        </authorList>
    </citation>
    <scope>NUCLEOTIDE SEQUENCE [LARGE SCALE GENOMIC DNA]</scope>
    <source>
        <strain evidence="9 10">PAL113</strain>
    </source>
</reference>
<dbReference type="InterPro" id="IPR041033">
    <property type="entry name" value="SpaA_PFL_dom_1"/>
</dbReference>
<evidence type="ECO:0000256" key="1">
    <source>
        <dbReference type="ARBA" id="ARBA00022512"/>
    </source>
</evidence>
<dbReference type="Gene3D" id="2.60.40.740">
    <property type="match status" value="1"/>
</dbReference>
<feature type="domain" description="Gram-positive cocci surface proteins LPxTG" evidence="8">
    <location>
        <begin position="496"/>
        <end position="530"/>
    </location>
</feature>
<dbReference type="RefSeq" id="WP_262067225.1">
    <property type="nucleotide sequence ID" value="NZ_JAMXOD010000027.1"/>
</dbReference>
<dbReference type="NCBIfam" id="TIGR01167">
    <property type="entry name" value="LPXTG_anchor"/>
    <property type="match status" value="1"/>
</dbReference>
<name>A0ABT1EC87_9FIRM</name>
<evidence type="ECO:0000256" key="7">
    <source>
        <dbReference type="SAM" id="SignalP"/>
    </source>
</evidence>
<dbReference type="InterPro" id="IPR048052">
    <property type="entry name" value="FM1-like"/>
</dbReference>
<accession>A0ABT1EC87</accession>
<dbReference type="Pfam" id="PF00746">
    <property type="entry name" value="Gram_pos_anchor"/>
    <property type="match status" value="1"/>
</dbReference>
<dbReference type="Pfam" id="PF17802">
    <property type="entry name" value="SpaA"/>
    <property type="match status" value="1"/>
</dbReference>
<keyword evidence="6" id="KW-0812">Transmembrane</keyword>
<evidence type="ECO:0000259" key="8">
    <source>
        <dbReference type="PROSITE" id="PS50847"/>
    </source>
</evidence>
<evidence type="ECO:0000256" key="5">
    <source>
        <dbReference type="SAM" id="MobiDB-lite"/>
    </source>
</evidence>
<feature type="transmembrane region" description="Helical" evidence="6">
    <location>
        <begin position="500"/>
        <end position="522"/>
    </location>
</feature>
<comment type="caution">
    <text evidence="9">The sequence shown here is derived from an EMBL/GenBank/DDBJ whole genome shotgun (WGS) entry which is preliminary data.</text>
</comment>
<dbReference type="NCBIfam" id="NF033902">
    <property type="entry name" value="iso_D2_wall_anc"/>
    <property type="match status" value="1"/>
</dbReference>
<evidence type="ECO:0000313" key="10">
    <source>
        <dbReference type="Proteomes" id="UP001523566"/>
    </source>
</evidence>
<evidence type="ECO:0000256" key="4">
    <source>
        <dbReference type="ARBA" id="ARBA00023088"/>
    </source>
</evidence>
<keyword evidence="1" id="KW-0134">Cell wall</keyword>
<protein>
    <submittedName>
        <fullName evidence="9">SpaH/EbpB family LPXTG-anchored major pilin</fullName>
    </submittedName>
</protein>
<dbReference type="InterPro" id="IPR032364">
    <property type="entry name" value="GramPos_pilinD1_N"/>
</dbReference>
<dbReference type="InterPro" id="IPR026466">
    <property type="entry name" value="Fim_isopep_form_D2_dom"/>
</dbReference>
<dbReference type="Pfam" id="PF16555">
    <property type="entry name" value="GramPos_pilinD1"/>
    <property type="match status" value="1"/>
</dbReference>
<keyword evidence="2" id="KW-0964">Secreted</keyword>
<organism evidence="9 10">
    <name type="scientific">Aequitasia blattaphilus</name>
    <dbReference type="NCBI Taxonomy" id="2949332"/>
    <lineage>
        <taxon>Bacteria</taxon>
        <taxon>Bacillati</taxon>
        <taxon>Bacillota</taxon>
        <taxon>Clostridia</taxon>
        <taxon>Lachnospirales</taxon>
        <taxon>Lachnospiraceae</taxon>
        <taxon>Aequitasia</taxon>
    </lineage>
</organism>